<reference evidence="2 3" key="1">
    <citation type="submission" date="2020-08" db="EMBL/GenBank/DDBJ databases">
        <title>Sequencing the genomes of 1000 actinobacteria strains.</title>
        <authorList>
            <person name="Klenk H.-P."/>
        </authorList>
    </citation>
    <scope>NUCLEOTIDE SEQUENCE [LARGE SCALE GENOMIC DNA]</scope>
    <source>
        <strain evidence="2 3">DSM 43582</strain>
    </source>
</reference>
<proteinExistence type="predicted"/>
<evidence type="ECO:0000313" key="2">
    <source>
        <dbReference type="EMBL" id="MBB5913810.1"/>
    </source>
</evidence>
<evidence type="ECO:0008006" key="4">
    <source>
        <dbReference type="Google" id="ProtNLM"/>
    </source>
</evidence>
<dbReference type="PROSITE" id="PS51257">
    <property type="entry name" value="PROKAR_LIPOPROTEIN"/>
    <property type="match status" value="1"/>
</dbReference>
<sequence>MRILLAAWAVACVFGLAACGSTVSGHPSAANSVVKAGSTTPHAPPTAGGDVDIQVEIGQCVKLGGSTSAATIDKAACGSAESNFKVVGKAPNSDGCPSDADEIYYETLRGRETGALCLDRDWVVGGCMDLGGEVVKRIDCAAKATEGVRVLSILPNTDAVDACPGSDGGYVYDQRRFVVCVQDL</sequence>
<name>A0A7W9PD78_9NOCA</name>
<feature type="chain" id="PRO_5039466774" description="LppU protein" evidence="1">
    <location>
        <begin position="18"/>
        <end position="184"/>
    </location>
</feature>
<evidence type="ECO:0000313" key="3">
    <source>
        <dbReference type="Proteomes" id="UP000540412"/>
    </source>
</evidence>
<keyword evidence="1" id="KW-0732">Signal</keyword>
<organism evidence="2 3">
    <name type="scientific">Nocardia transvalensis</name>
    <dbReference type="NCBI Taxonomy" id="37333"/>
    <lineage>
        <taxon>Bacteria</taxon>
        <taxon>Bacillati</taxon>
        <taxon>Actinomycetota</taxon>
        <taxon>Actinomycetes</taxon>
        <taxon>Mycobacteriales</taxon>
        <taxon>Nocardiaceae</taxon>
        <taxon>Nocardia</taxon>
    </lineage>
</organism>
<protein>
    <recommendedName>
        <fullName evidence="4">LppU protein</fullName>
    </recommendedName>
</protein>
<dbReference type="Proteomes" id="UP000540412">
    <property type="component" value="Unassembled WGS sequence"/>
</dbReference>
<keyword evidence="3" id="KW-1185">Reference proteome</keyword>
<feature type="signal peptide" evidence="1">
    <location>
        <begin position="1"/>
        <end position="17"/>
    </location>
</feature>
<gene>
    <name evidence="2" type="ORF">BJY24_002677</name>
</gene>
<accession>A0A7W9PD78</accession>
<dbReference type="RefSeq" id="WP_040744212.1">
    <property type="nucleotide sequence ID" value="NZ_JACHIT010000001.1"/>
</dbReference>
<dbReference type="AlphaFoldDB" id="A0A7W9PD78"/>
<comment type="caution">
    <text evidence="2">The sequence shown here is derived from an EMBL/GenBank/DDBJ whole genome shotgun (WGS) entry which is preliminary data.</text>
</comment>
<dbReference type="EMBL" id="JACHIT010000001">
    <property type="protein sequence ID" value="MBB5913810.1"/>
    <property type="molecule type" value="Genomic_DNA"/>
</dbReference>
<evidence type="ECO:0000256" key="1">
    <source>
        <dbReference type="SAM" id="SignalP"/>
    </source>
</evidence>